<evidence type="ECO:0000313" key="1">
    <source>
        <dbReference type="EMBL" id="KAF6001058.1"/>
    </source>
</evidence>
<organism evidence="1 2">
    <name type="scientific">Cyanidiococcus yangmingshanensis</name>
    <dbReference type="NCBI Taxonomy" id="2690220"/>
    <lineage>
        <taxon>Eukaryota</taxon>
        <taxon>Rhodophyta</taxon>
        <taxon>Bangiophyceae</taxon>
        <taxon>Cyanidiales</taxon>
        <taxon>Cyanidiaceae</taxon>
        <taxon>Cyanidiococcus</taxon>
    </lineage>
</organism>
<evidence type="ECO:0000313" key="2">
    <source>
        <dbReference type="Proteomes" id="UP000530660"/>
    </source>
</evidence>
<comment type="caution">
    <text evidence="1">The sequence shown here is derived from an EMBL/GenBank/DDBJ whole genome shotgun (WGS) entry which is preliminary data.</text>
</comment>
<reference evidence="1 2" key="1">
    <citation type="journal article" date="2020" name="J. Phycol.">
        <title>Comparative genome analysis reveals Cyanidiococcus gen. nov., a new extremophilic red algal genus sister to Cyanidioschyzon (Cyanidioschyzonaceae, Rhodophyta).</title>
        <authorList>
            <person name="Liu S.-L."/>
            <person name="Chiang Y.-R."/>
            <person name="Yoon H.S."/>
            <person name="Fu H.-Y."/>
        </authorList>
    </citation>
    <scope>NUCLEOTIDE SEQUENCE [LARGE SCALE GENOMIC DNA]</scope>
    <source>
        <strain evidence="1 2">THAL066</strain>
    </source>
</reference>
<dbReference type="OrthoDB" id="10551101at2759"/>
<keyword evidence="2" id="KW-1185">Reference proteome</keyword>
<accession>A0A7J7IDE8</accession>
<gene>
    <name evidence="1" type="ORF">F1559_002151</name>
</gene>
<sequence length="181" mass="20404">MVTPPTLARTCTEVLARNCACLTEFRGAELFAEQLEMILRGTQAHDLRRLARCNGFPTFEPTEENELASGAECAHDSSLVKAYTDMGEARWCGNAHDKVLSASMRYELSVALEHRWKQLYLARLRHDSLNSGLDSEEVDHLNVDLPPGMGSWSAAYAYQERETWRQMRLARARPATTTRTG</sequence>
<protein>
    <submittedName>
        <fullName evidence="1">Uncharacterized protein</fullName>
    </submittedName>
</protein>
<dbReference type="EMBL" id="VWRR01000016">
    <property type="protein sequence ID" value="KAF6001058.1"/>
    <property type="molecule type" value="Genomic_DNA"/>
</dbReference>
<proteinExistence type="predicted"/>
<dbReference type="AlphaFoldDB" id="A0A7J7IDE8"/>
<name>A0A7J7IDE8_9RHOD</name>
<dbReference type="Proteomes" id="UP000530660">
    <property type="component" value="Unassembled WGS sequence"/>
</dbReference>